<dbReference type="EMBL" id="BMHL01000009">
    <property type="protein sequence ID" value="GGC55343.1"/>
    <property type="molecule type" value="Genomic_DNA"/>
</dbReference>
<dbReference type="PROSITE" id="PS50995">
    <property type="entry name" value="HTH_MARR_2"/>
    <property type="match status" value="1"/>
</dbReference>
<proteinExistence type="predicted"/>
<evidence type="ECO:0000313" key="3">
    <source>
        <dbReference type="Proteomes" id="UP000602004"/>
    </source>
</evidence>
<evidence type="ECO:0000259" key="1">
    <source>
        <dbReference type="PROSITE" id="PS50995"/>
    </source>
</evidence>
<reference evidence="3" key="1">
    <citation type="journal article" date="2019" name="Int. J. Syst. Evol. Microbiol.">
        <title>The Global Catalogue of Microorganisms (GCM) 10K type strain sequencing project: providing services to taxonomists for standard genome sequencing and annotation.</title>
        <authorList>
            <consortium name="The Broad Institute Genomics Platform"/>
            <consortium name="The Broad Institute Genome Sequencing Center for Infectious Disease"/>
            <person name="Wu L."/>
            <person name="Ma J."/>
        </authorList>
    </citation>
    <scope>NUCLEOTIDE SEQUENCE [LARGE SCALE GENOMIC DNA]</scope>
    <source>
        <strain evidence="3">CGMCC 1.15103</strain>
    </source>
</reference>
<dbReference type="SUPFAM" id="SSF46785">
    <property type="entry name" value="Winged helix' DNA-binding domain"/>
    <property type="match status" value="1"/>
</dbReference>
<dbReference type="InterPro" id="IPR036388">
    <property type="entry name" value="WH-like_DNA-bd_sf"/>
</dbReference>
<dbReference type="SMART" id="SM00347">
    <property type="entry name" value="HTH_MARR"/>
    <property type="match status" value="1"/>
</dbReference>
<gene>
    <name evidence="2" type="ORF">GCM10011400_48850</name>
</gene>
<dbReference type="InterPro" id="IPR000835">
    <property type="entry name" value="HTH_MarR-typ"/>
</dbReference>
<dbReference type="Gene3D" id="1.10.10.10">
    <property type="entry name" value="Winged helix-like DNA-binding domain superfamily/Winged helix DNA-binding domain"/>
    <property type="match status" value="1"/>
</dbReference>
<dbReference type="PANTHER" id="PTHR33164:SF105">
    <property type="entry name" value="TRANSCRIPTIONAL REPRESSOR PROTEIN-RELATED"/>
    <property type="match status" value="1"/>
</dbReference>
<dbReference type="Proteomes" id="UP000602004">
    <property type="component" value="Unassembled WGS sequence"/>
</dbReference>
<dbReference type="InterPro" id="IPR036390">
    <property type="entry name" value="WH_DNA-bd_sf"/>
</dbReference>
<protein>
    <submittedName>
        <fullName evidence="2">MarR family transcriptional regulator</fullName>
    </submittedName>
</protein>
<accession>A0ABQ1N706</accession>
<name>A0ABQ1N706_9BURK</name>
<feature type="domain" description="HTH marR-type" evidence="1">
    <location>
        <begin position="9"/>
        <end position="141"/>
    </location>
</feature>
<organism evidence="2 3">
    <name type="scientific">Paraburkholderia caffeinilytica</name>
    <dbReference type="NCBI Taxonomy" id="1761016"/>
    <lineage>
        <taxon>Bacteria</taxon>
        <taxon>Pseudomonadati</taxon>
        <taxon>Pseudomonadota</taxon>
        <taxon>Betaproteobacteria</taxon>
        <taxon>Burkholderiales</taxon>
        <taxon>Burkholderiaceae</taxon>
        <taxon>Paraburkholderia</taxon>
    </lineage>
</organism>
<dbReference type="Pfam" id="PF01047">
    <property type="entry name" value="MarR"/>
    <property type="match status" value="1"/>
</dbReference>
<sequence length="146" mass="16710">MRMHSNDLPDDDCFALRQASRHISKLYERHLSEAGITPTQFSVLRTLSRCTNLTMAELAKAMVMDRTTLVRALKPLLRRGLVVAPAERQSNRRLRVVLTRRGIAKLDEAAAHWATAQASFERSFGQQQATHLRSELFRMTSYLSER</sequence>
<dbReference type="PANTHER" id="PTHR33164">
    <property type="entry name" value="TRANSCRIPTIONAL REGULATOR, MARR FAMILY"/>
    <property type="match status" value="1"/>
</dbReference>
<dbReference type="InterPro" id="IPR039422">
    <property type="entry name" value="MarR/SlyA-like"/>
</dbReference>
<comment type="caution">
    <text evidence="2">The sequence shown here is derived from an EMBL/GenBank/DDBJ whole genome shotgun (WGS) entry which is preliminary data.</text>
</comment>
<evidence type="ECO:0000313" key="2">
    <source>
        <dbReference type="EMBL" id="GGC55343.1"/>
    </source>
</evidence>
<keyword evidence="3" id="KW-1185">Reference proteome</keyword>